<feature type="region of interest" description="Disordered" evidence="1">
    <location>
        <begin position="330"/>
        <end position="425"/>
    </location>
</feature>
<protein>
    <submittedName>
        <fullName evidence="2">Uncharacterized protein</fullName>
    </submittedName>
</protein>
<reference evidence="2 3" key="1">
    <citation type="submission" date="2016-05" db="EMBL/GenBank/DDBJ databases">
        <title>Genome sequencing reveals origins of a unique bacterial endosymbiosis in the earliest lineages of terrestrial Fungi.</title>
        <authorList>
            <consortium name="DOE Joint Genome Institute"/>
            <person name="Uehling J."/>
            <person name="Gryganskyi A."/>
            <person name="Hameed K."/>
            <person name="Tschaplinski T."/>
            <person name="Misztal P."/>
            <person name="Wu S."/>
            <person name="Desiro A."/>
            <person name="Vande Pol N."/>
            <person name="Du Z.-Y."/>
            <person name="Zienkiewicz A."/>
            <person name="Zienkiewicz K."/>
            <person name="Morin E."/>
            <person name="Tisserant E."/>
            <person name="Splivallo R."/>
            <person name="Hainaut M."/>
            <person name="Henrissat B."/>
            <person name="Ohm R."/>
            <person name="Kuo A."/>
            <person name="Yan J."/>
            <person name="Lipzen A."/>
            <person name="Nolan M."/>
            <person name="Labutti K."/>
            <person name="Barry K."/>
            <person name="Goldstein A."/>
            <person name="Labbe J."/>
            <person name="Schadt C."/>
            <person name="Tuskan G."/>
            <person name="Grigoriev I."/>
            <person name="Martin F."/>
            <person name="Vilgalys R."/>
            <person name="Bonito G."/>
        </authorList>
    </citation>
    <scope>NUCLEOTIDE SEQUENCE [LARGE SCALE GENOMIC DNA]</scope>
    <source>
        <strain evidence="2 3">AG-77</strain>
    </source>
</reference>
<evidence type="ECO:0000313" key="3">
    <source>
        <dbReference type="Proteomes" id="UP000078512"/>
    </source>
</evidence>
<dbReference type="EMBL" id="KV442034">
    <property type="protein sequence ID" value="OAQ30565.1"/>
    <property type="molecule type" value="Genomic_DNA"/>
</dbReference>
<feature type="region of interest" description="Disordered" evidence="1">
    <location>
        <begin position="21"/>
        <end position="81"/>
    </location>
</feature>
<feature type="region of interest" description="Disordered" evidence="1">
    <location>
        <begin position="530"/>
        <end position="581"/>
    </location>
</feature>
<accession>A0A197JZA7</accession>
<feature type="compositionally biased region" description="Low complexity" evidence="1">
    <location>
        <begin position="339"/>
        <end position="363"/>
    </location>
</feature>
<evidence type="ECO:0000256" key="1">
    <source>
        <dbReference type="SAM" id="MobiDB-lite"/>
    </source>
</evidence>
<gene>
    <name evidence="2" type="ORF">K457DRAFT_434565</name>
</gene>
<dbReference type="Proteomes" id="UP000078512">
    <property type="component" value="Unassembled WGS sequence"/>
</dbReference>
<evidence type="ECO:0000313" key="2">
    <source>
        <dbReference type="EMBL" id="OAQ30565.1"/>
    </source>
</evidence>
<organism evidence="2 3">
    <name type="scientific">Linnemannia elongata AG-77</name>
    <dbReference type="NCBI Taxonomy" id="1314771"/>
    <lineage>
        <taxon>Eukaryota</taxon>
        <taxon>Fungi</taxon>
        <taxon>Fungi incertae sedis</taxon>
        <taxon>Mucoromycota</taxon>
        <taxon>Mortierellomycotina</taxon>
        <taxon>Mortierellomycetes</taxon>
        <taxon>Mortierellales</taxon>
        <taxon>Mortierellaceae</taxon>
        <taxon>Linnemannia</taxon>
    </lineage>
</organism>
<feature type="compositionally biased region" description="Low complexity" evidence="1">
    <location>
        <begin position="31"/>
        <end position="43"/>
    </location>
</feature>
<feature type="region of interest" description="Disordered" evidence="1">
    <location>
        <begin position="228"/>
        <end position="257"/>
    </location>
</feature>
<feature type="compositionally biased region" description="Low complexity" evidence="1">
    <location>
        <begin position="106"/>
        <end position="115"/>
    </location>
</feature>
<proteinExistence type="predicted"/>
<name>A0A197JZA7_9FUNG</name>
<feature type="compositionally biased region" description="Polar residues" evidence="1">
    <location>
        <begin position="555"/>
        <end position="567"/>
    </location>
</feature>
<keyword evidence="3" id="KW-1185">Reference proteome</keyword>
<feature type="region of interest" description="Disordered" evidence="1">
    <location>
        <begin position="106"/>
        <end position="204"/>
    </location>
</feature>
<dbReference type="AlphaFoldDB" id="A0A197JZA7"/>
<feature type="region of interest" description="Disordered" evidence="1">
    <location>
        <begin position="458"/>
        <end position="515"/>
    </location>
</feature>
<feature type="compositionally biased region" description="Low complexity" evidence="1">
    <location>
        <begin position="137"/>
        <end position="156"/>
    </location>
</feature>
<feature type="compositionally biased region" description="Polar residues" evidence="1">
    <location>
        <begin position="58"/>
        <end position="81"/>
    </location>
</feature>
<feature type="compositionally biased region" description="Basic and acidic residues" evidence="1">
    <location>
        <begin position="414"/>
        <end position="425"/>
    </location>
</feature>
<feature type="compositionally biased region" description="Acidic residues" evidence="1">
    <location>
        <begin position="530"/>
        <end position="550"/>
    </location>
</feature>
<feature type="compositionally biased region" description="Low complexity" evidence="1">
    <location>
        <begin position="458"/>
        <end position="477"/>
    </location>
</feature>
<dbReference type="OrthoDB" id="2448942at2759"/>
<feature type="compositionally biased region" description="Low complexity" evidence="1">
    <location>
        <begin position="497"/>
        <end position="515"/>
    </location>
</feature>
<sequence length="632" mass="68667">MGNVSSADNDRVNELLTRRAKKKLADRNNKQKQLQEQQLQQQQRLHPLHTPHDPYLANSDSLYSNGGVHSTPSHPMLRQKSTNKCHPLDQAEFYGAASSEWSNISYSTSSHSLSSGTTAATHNNNNNNRNTDYFPQSPASPSFSIPSSATTPTSATYIDGPYLSSRFEDRHLDPVSVPPSSPQQRRPPAGSQLFPDTASTTTNTATHQYHTSPIVIPQHRYSQLSISSLDDGSLNSNKNRINGPASPAYQPPRRGSEHHILHQLQQQLSADLRLLGTSPEAKDWLRQKPTRSSTHMIHQYNFHPHQYYQQPGSIAVKVVNNTCRNMGDYPNVPSLPSLNARPSGPGSSSNGRSKSYSSKGSASTTLPSIPDGSVNATTASGGSRPAYTSEPIPTPSARARGMSQPEMTGGRSTGAHDDNSAGTSDEVHAHYPAVQGPRTATKLVMSRSKLVSPLAASLPALPSSSNAGSSTSITTTSDGAANGDAQFTSGEEGSLISSKPRTSRPSSTLSSLRSLLGNHPQGLSLIESLEEEEYSDTDSLSDTETGDSEGDLIQRTESLVLDSNDTNNNKEKRSSRRRPPPQFDWMAARRRFSSSSLSTISRDIQDRYSYRTYRAEAHFLVLVQIALIAHIF</sequence>
<feature type="compositionally biased region" description="Polar residues" evidence="1">
    <location>
        <begin position="228"/>
        <end position="240"/>
    </location>
</feature>